<dbReference type="Pfam" id="PF00232">
    <property type="entry name" value="Glyco_hydro_1"/>
    <property type="match status" value="1"/>
</dbReference>
<comment type="similarity">
    <text evidence="3 9">Belongs to the glycosyl hydrolase 1 family.</text>
</comment>
<dbReference type="AlphaFoldDB" id="A0A8X7S084"/>
<evidence type="ECO:0000256" key="9">
    <source>
        <dbReference type="RuleBase" id="RU003690"/>
    </source>
</evidence>
<comment type="function">
    <text evidence="1">Degradation of glucosinolates (glucose residue linked by a thioglucoside bound to an amino acid derivative) to glucose, sulfate and any of the products: thiocyanates, isothiocyanates, nitriles, epithionitriles or oxazolidine-2-thiones.</text>
</comment>
<comment type="catalytic activity">
    <reaction evidence="8">
        <text>a thioglucoside + H2O = a sugar + a thiol.</text>
        <dbReference type="EC" id="3.2.1.147"/>
    </reaction>
</comment>
<keyword evidence="5" id="KW-0926">Vacuole</keyword>
<dbReference type="EMBL" id="JAAMPC010000009">
    <property type="protein sequence ID" value="KAG2297433.1"/>
    <property type="molecule type" value="Genomic_DNA"/>
</dbReference>
<dbReference type="PANTHER" id="PTHR10353">
    <property type="entry name" value="GLYCOSYL HYDROLASE"/>
    <property type="match status" value="1"/>
</dbReference>
<evidence type="ECO:0000256" key="2">
    <source>
        <dbReference type="ARBA" id="ARBA00004116"/>
    </source>
</evidence>
<evidence type="ECO:0000256" key="8">
    <source>
        <dbReference type="ARBA" id="ARBA00034026"/>
    </source>
</evidence>
<dbReference type="GO" id="GO:0019137">
    <property type="term" value="F:thioglucosidase activity"/>
    <property type="evidence" value="ECO:0007669"/>
    <property type="project" value="UniProtKB-EC"/>
</dbReference>
<evidence type="ECO:0000256" key="7">
    <source>
        <dbReference type="ARBA" id="ARBA00032797"/>
    </source>
</evidence>
<dbReference type="GO" id="GO:0005975">
    <property type="term" value="P:carbohydrate metabolic process"/>
    <property type="evidence" value="ECO:0007669"/>
    <property type="project" value="InterPro"/>
</dbReference>
<dbReference type="Proteomes" id="UP000886595">
    <property type="component" value="Unassembled WGS sequence"/>
</dbReference>
<evidence type="ECO:0000256" key="3">
    <source>
        <dbReference type="ARBA" id="ARBA00010838"/>
    </source>
</evidence>
<dbReference type="OrthoDB" id="65569at2759"/>
<accession>A0A8X7S084</accession>
<evidence type="ECO:0000313" key="11">
    <source>
        <dbReference type="Proteomes" id="UP000886595"/>
    </source>
</evidence>
<comment type="subcellular location">
    <subcellularLocation>
        <location evidence="2">Vacuole</location>
    </subcellularLocation>
</comment>
<evidence type="ECO:0000256" key="1">
    <source>
        <dbReference type="ARBA" id="ARBA00003014"/>
    </source>
</evidence>
<dbReference type="PANTHER" id="PTHR10353:SF270">
    <property type="entry name" value="THIOGLUCOSIDASE"/>
    <property type="match status" value="1"/>
</dbReference>
<dbReference type="Gene3D" id="3.20.20.80">
    <property type="entry name" value="Glycosidases"/>
    <property type="match status" value="1"/>
</dbReference>
<dbReference type="GO" id="GO:0005773">
    <property type="term" value="C:vacuole"/>
    <property type="evidence" value="ECO:0007669"/>
    <property type="project" value="UniProtKB-SubCell"/>
</dbReference>
<evidence type="ECO:0000313" key="10">
    <source>
        <dbReference type="EMBL" id="KAG2297433.1"/>
    </source>
</evidence>
<comment type="caution">
    <text evidence="10">The sequence shown here is derived from an EMBL/GenBank/DDBJ whole genome shotgun (WGS) entry which is preliminary data.</text>
</comment>
<name>A0A8X7S084_BRACI</name>
<protein>
    <recommendedName>
        <fullName evidence="4">thioglucosidase</fullName>
        <ecNumber evidence="4">3.2.1.147</ecNumber>
    </recommendedName>
    <alternativeName>
        <fullName evidence="6">Sinigrinase</fullName>
    </alternativeName>
    <alternativeName>
        <fullName evidence="7">Thioglucosidase</fullName>
    </alternativeName>
</protein>
<proteinExistence type="inferred from homology"/>
<sequence length="162" mass="17926">MAKLRRRASWTARASAIKGDATQSSVDCAVTPWALEGVLEYIKQSSGNPPVYILENGKSIKGGLQLQQKDTPRIEYLNVYIGAVLNAVRNGSEFGHERLLRMLLGGYGSSYGLYYVNFSDSRLTRSPKFYTHWYAAFIKGDTTFLGSQGLAQLQSNFISSSL</sequence>
<dbReference type="InterPro" id="IPR001360">
    <property type="entry name" value="Glyco_hydro_1"/>
</dbReference>
<dbReference type="InterPro" id="IPR017853">
    <property type="entry name" value="GH"/>
</dbReference>
<dbReference type="GO" id="GO:0008422">
    <property type="term" value="F:beta-glucosidase activity"/>
    <property type="evidence" value="ECO:0007669"/>
    <property type="project" value="TreeGrafter"/>
</dbReference>
<organism evidence="10 11">
    <name type="scientific">Brassica carinata</name>
    <name type="common">Ethiopian mustard</name>
    <name type="synonym">Abyssinian cabbage</name>
    <dbReference type="NCBI Taxonomy" id="52824"/>
    <lineage>
        <taxon>Eukaryota</taxon>
        <taxon>Viridiplantae</taxon>
        <taxon>Streptophyta</taxon>
        <taxon>Embryophyta</taxon>
        <taxon>Tracheophyta</taxon>
        <taxon>Spermatophyta</taxon>
        <taxon>Magnoliopsida</taxon>
        <taxon>eudicotyledons</taxon>
        <taxon>Gunneridae</taxon>
        <taxon>Pentapetalae</taxon>
        <taxon>rosids</taxon>
        <taxon>malvids</taxon>
        <taxon>Brassicales</taxon>
        <taxon>Brassicaceae</taxon>
        <taxon>Brassiceae</taxon>
        <taxon>Brassica</taxon>
    </lineage>
</organism>
<evidence type="ECO:0000256" key="6">
    <source>
        <dbReference type="ARBA" id="ARBA00032643"/>
    </source>
</evidence>
<evidence type="ECO:0000256" key="4">
    <source>
        <dbReference type="ARBA" id="ARBA00012250"/>
    </source>
</evidence>
<dbReference type="SUPFAM" id="SSF51445">
    <property type="entry name" value="(Trans)glycosidases"/>
    <property type="match status" value="1"/>
</dbReference>
<dbReference type="EC" id="3.2.1.147" evidence="4"/>
<keyword evidence="11" id="KW-1185">Reference proteome</keyword>
<gene>
    <name evidence="10" type="ORF">Bca52824_044102</name>
</gene>
<reference evidence="10 11" key="1">
    <citation type="submission" date="2020-02" db="EMBL/GenBank/DDBJ databases">
        <authorList>
            <person name="Ma Q."/>
            <person name="Huang Y."/>
            <person name="Song X."/>
            <person name="Pei D."/>
        </authorList>
    </citation>
    <scope>NUCLEOTIDE SEQUENCE [LARGE SCALE GENOMIC DNA]</scope>
    <source>
        <strain evidence="10">Sxm20200214</strain>
        <tissue evidence="10">Leaf</tissue>
    </source>
</reference>
<evidence type="ECO:0000256" key="5">
    <source>
        <dbReference type="ARBA" id="ARBA00022554"/>
    </source>
</evidence>